<dbReference type="Gene3D" id="3.40.50.720">
    <property type="entry name" value="NAD(P)-binding Rossmann-like Domain"/>
    <property type="match status" value="1"/>
</dbReference>
<dbReference type="AlphaFoldDB" id="A0A8T9CFB7"/>
<name>A0A8T9CFB7_9HELO</name>
<dbReference type="EMBL" id="QGMK01000319">
    <property type="protein sequence ID" value="TVY82434.1"/>
    <property type="molecule type" value="Genomic_DNA"/>
</dbReference>
<comment type="similarity">
    <text evidence="1">Belongs to the short-chain dehydrogenases/reductases (SDR) family.</text>
</comment>
<dbReference type="InterPro" id="IPR036291">
    <property type="entry name" value="NAD(P)-bd_dom_sf"/>
</dbReference>
<dbReference type="PANTHER" id="PTHR43618">
    <property type="entry name" value="7-ALPHA-HYDROXYSTEROID DEHYDROGENASE"/>
    <property type="match status" value="1"/>
</dbReference>
<dbReference type="InterPro" id="IPR052178">
    <property type="entry name" value="Sec_Metab_Biosynth_SDR"/>
</dbReference>
<evidence type="ECO:0000256" key="3">
    <source>
        <dbReference type="ARBA" id="ARBA00023002"/>
    </source>
</evidence>
<evidence type="ECO:0000256" key="2">
    <source>
        <dbReference type="ARBA" id="ARBA00022857"/>
    </source>
</evidence>
<evidence type="ECO:0000313" key="4">
    <source>
        <dbReference type="EMBL" id="TVY82434.1"/>
    </source>
</evidence>
<proteinExistence type="inferred from homology"/>
<dbReference type="Proteomes" id="UP000469558">
    <property type="component" value="Unassembled WGS sequence"/>
</dbReference>
<keyword evidence="2" id="KW-0521">NADP</keyword>
<dbReference type="PRINTS" id="PR00081">
    <property type="entry name" value="GDHRDH"/>
</dbReference>
<sequence length="286" mass="30135">MEASQLFSVKGLVALITGGGSGFGLTMAKALEANGAEKVFIVGRDLAKLEKAAAQGAHGNIVPIQGNVTSKDDLLRIAATVKETVGYINLVIVNAGLGTQGSGLQRITPQSSIEELQACLLACKWEDYTAQFDIQFTATLHTAVVFLSLLDAGNKKGNVGWTSQFIATGSAQGFNKAPLNGFGYNTSKAAQTHLIKSLANYLIPWNIRSNMISPGFYPTDMTKTAIERLVDSEGKVPAFISPMRRTGELNEIASLILMLASAGGAYSNGSIFLSDGGRMANSPSLV</sequence>
<keyword evidence="5" id="KW-1185">Reference proteome</keyword>
<gene>
    <name evidence="4" type="primary">SAT3_5</name>
    <name evidence="4" type="ORF">LSUE1_G001394</name>
</gene>
<comment type="caution">
    <text evidence="4">The sequence shown here is derived from an EMBL/GenBank/DDBJ whole genome shotgun (WGS) entry which is preliminary data.</text>
</comment>
<dbReference type="Pfam" id="PF00106">
    <property type="entry name" value="adh_short"/>
    <property type="match status" value="1"/>
</dbReference>
<dbReference type="PANTHER" id="PTHR43618:SF18">
    <property type="entry name" value="SHORT CHAIN DEHYDROGENASE_REDUCTASE FAMILY (AFU_ORTHOLOGUE AFUA_5G12480)"/>
    <property type="match status" value="1"/>
</dbReference>
<keyword evidence="3" id="KW-0560">Oxidoreductase</keyword>
<dbReference type="GO" id="GO:0016491">
    <property type="term" value="F:oxidoreductase activity"/>
    <property type="evidence" value="ECO:0007669"/>
    <property type="project" value="UniProtKB-KW"/>
</dbReference>
<reference evidence="4 5" key="1">
    <citation type="submission" date="2018-05" db="EMBL/GenBank/DDBJ databases">
        <title>Genome sequencing and assembly of the regulated plant pathogen Lachnellula willkommii and related sister species for the development of diagnostic species identification markers.</title>
        <authorList>
            <person name="Giroux E."/>
            <person name="Bilodeau G."/>
        </authorList>
    </citation>
    <scope>NUCLEOTIDE SEQUENCE [LARGE SCALE GENOMIC DNA]</scope>
    <source>
        <strain evidence="4 5">CBS 268.59</strain>
    </source>
</reference>
<accession>A0A8T9CFB7</accession>
<organism evidence="4 5">
    <name type="scientific">Lachnellula suecica</name>
    <dbReference type="NCBI Taxonomy" id="602035"/>
    <lineage>
        <taxon>Eukaryota</taxon>
        <taxon>Fungi</taxon>
        <taxon>Dikarya</taxon>
        <taxon>Ascomycota</taxon>
        <taxon>Pezizomycotina</taxon>
        <taxon>Leotiomycetes</taxon>
        <taxon>Helotiales</taxon>
        <taxon>Lachnaceae</taxon>
        <taxon>Lachnellula</taxon>
    </lineage>
</organism>
<protein>
    <submittedName>
        <fullName evidence="4">Short-chain dehydrogenase/reductase SAT3</fullName>
    </submittedName>
</protein>
<dbReference type="InterPro" id="IPR002347">
    <property type="entry name" value="SDR_fam"/>
</dbReference>
<dbReference type="SUPFAM" id="SSF51735">
    <property type="entry name" value="NAD(P)-binding Rossmann-fold domains"/>
    <property type="match status" value="1"/>
</dbReference>
<evidence type="ECO:0000256" key="1">
    <source>
        <dbReference type="ARBA" id="ARBA00006484"/>
    </source>
</evidence>
<evidence type="ECO:0000313" key="5">
    <source>
        <dbReference type="Proteomes" id="UP000469558"/>
    </source>
</evidence>
<dbReference type="OrthoDB" id="2898618at2759"/>
<dbReference type="CDD" id="cd05233">
    <property type="entry name" value="SDR_c"/>
    <property type="match status" value="1"/>
</dbReference>